<evidence type="ECO:0000313" key="1">
    <source>
        <dbReference type="EMBL" id="KAH6929767.1"/>
    </source>
</evidence>
<comment type="caution">
    <text evidence="1">The sequence shown here is derived from an EMBL/GenBank/DDBJ whole genome shotgun (WGS) entry which is preliminary data.</text>
</comment>
<organism evidence="1 2">
    <name type="scientific">Hyalomma asiaticum</name>
    <name type="common">Tick</name>
    <dbReference type="NCBI Taxonomy" id="266040"/>
    <lineage>
        <taxon>Eukaryota</taxon>
        <taxon>Metazoa</taxon>
        <taxon>Ecdysozoa</taxon>
        <taxon>Arthropoda</taxon>
        <taxon>Chelicerata</taxon>
        <taxon>Arachnida</taxon>
        <taxon>Acari</taxon>
        <taxon>Parasitiformes</taxon>
        <taxon>Ixodida</taxon>
        <taxon>Ixodoidea</taxon>
        <taxon>Ixodidae</taxon>
        <taxon>Hyalomminae</taxon>
        <taxon>Hyalomma</taxon>
    </lineage>
</organism>
<sequence length="502" mass="55765">MASGSTPDDLPKVETENQPHAQAHEQVQDQQQSQTKVQSEVQSKEDPQRQLEAQAEALPHPQLHAQQVQEHSQPKVQPTDEPQVQSQDQPKDTLQVKPRDQQKDQEKARLHHQNKEQQTDQQDAQPQANSQAQPSSKTHAQQQVLVAPTPVVKEKTFGVAVLEILAIAIAIALFFVVLAVVFKRHRSVAVAGSDRTMCPSTACDRLAGALISSLQRESNPCDDFYAYVCGRYTGMHSTGDVFSDMEAELWRLVKDKVVTGADFTYALPTVTTTPPPSHPSIFNKVQALFAACLRPPVNDSTAPLKAFVDSQGLGFPGSASTTDAVLTMLRLSYLYDVQSVLGAHFLAFKPQPRNLLLRASVNRRYVQWLEEKPQNVSFSYHVLLDVYDRVEHVDEVVQRVIDTEKVVRRLANAAVKGNATPLEFIMEDKDIRYYGNGAVTTLLSNLRSSLPAETLHLLVSWDTVRTMAPLVSPATVPGEGGTRYSRCWRLVQRSLGVRERAS</sequence>
<reference evidence="1" key="1">
    <citation type="submission" date="2020-05" db="EMBL/GenBank/DDBJ databases">
        <title>Large-scale comparative analyses of tick genomes elucidate their genetic diversity and vector capacities.</title>
        <authorList>
            <person name="Jia N."/>
            <person name="Wang J."/>
            <person name="Shi W."/>
            <person name="Du L."/>
            <person name="Sun Y."/>
            <person name="Zhan W."/>
            <person name="Jiang J."/>
            <person name="Wang Q."/>
            <person name="Zhang B."/>
            <person name="Ji P."/>
            <person name="Sakyi L.B."/>
            <person name="Cui X."/>
            <person name="Yuan T."/>
            <person name="Jiang B."/>
            <person name="Yang W."/>
            <person name="Lam T.T.-Y."/>
            <person name="Chang Q."/>
            <person name="Ding S."/>
            <person name="Wang X."/>
            <person name="Zhu J."/>
            <person name="Ruan X."/>
            <person name="Zhao L."/>
            <person name="Wei J."/>
            <person name="Que T."/>
            <person name="Du C."/>
            <person name="Cheng J."/>
            <person name="Dai P."/>
            <person name="Han X."/>
            <person name="Huang E."/>
            <person name="Gao Y."/>
            <person name="Liu J."/>
            <person name="Shao H."/>
            <person name="Ye R."/>
            <person name="Li L."/>
            <person name="Wei W."/>
            <person name="Wang X."/>
            <person name="Wang C."/>
            <person name="Yang T."/>
            <person name="Huo Q."/>
            <person name="Li W."/>
            <person name="Guo W."/>
            <person name="Chen H."/>
            <person name="Zhou L."/>
            <person name="Ni X."/>
            <person name="Tian J."/>
            <person name="Zhou Y."/>
            <person name="Sheng Y."/>
            <person name="Liu T."/>
            <person name="Pan Y."/>
            <person name="Xia L."/>
            <person name="Li J."/>
            <person name="Zhao F."/>
            <person name="Cao W."/>
        </authorList>
    </citation>
    <scope>NUCLEOTIDE SEQUENCE</scope>
    <source>
        <strain evidence="1">Hyas-2018</strain>
    </source>
</reference>
<evidence type="ECO:0000313" key="2">
    <source>
        <dbReference type="Proteomes" id="UP000821845"/>
    </source>
</evidence>
<dbReference type="Proteomes" id="UP000821845">
    <property type="component" value="Chromosome 5"/>
</dbReference>
<gene>
    <name evidence="1" type="ORF">HPB50_005854</name>
</gene>
<protein>
    <submittedName>
        <fullName evidence="1">Uncharacterized protein</fullName>
    </submittedName>
</protein>
<accession>A0ACB7S9D0</accession>
<dbReference type="EMBL" id="CM023485">
    <property type="protein sequence ID" value="KAH6929767.1"/>
    <property type="molecule type" value="Genomic_DNA"/>
</dbReference>
<proteinExistence type="predicted"/>
<keyword evidence="2" id="KW-1185">Reference proteome</keyword>
<name>A0ACB7S9D0_HYAAI</name>